<evidence type="ECO:0000313" key="2">
    <source>
        <dbReference type="Proteomes" id="UP000319897"/>
    </source>
</evidence>
<organism evidence="1 2">
    <name type="scientific">Sandaracinobacter neustonicus</name>
    <dbReference type="NCBI Taxonomy" id="1715348"/>
    <lineage>
        <taxon>Bacteria</taxon>
        <taxon>Pseudomonadati</taxon>
        <taxon>Pseudomonadota</taxon>
        <taxon>Alphaproteobacteria</taxon>
        <taxon>Sphingomonadales</taxon>
        <taxon>Sphingosinicellaceae</taxon>
        <taxon>Sandaracinobacter</taxon>
    </lineage>
</organism>
<reference evidence="1 2" key="1">
    <citation type="submission" date="2019-06" db="EMBL/GenBank/DDBJ databases">
        <authorList>
            <person name="Lee I."/>
            <person name="Jang G.I."/>
            <person name="Hwang C.Y."/>
        </authorList>
    </citation>
    <scope>NUCLEOTIDE SEQUENCE [LARGE SCALE GENOMIC DNA]</scope>
    <source>
        <strain evidence="1 2">PAMC 28131</strain>
    </source>
</reference>
<dbReference type="OrthoDB" id="7562663at2"/>
<dbReference type="Proteomes" id="UP000319897">
    <property type="component" value="Unassembled WGS sequence"/>
</dbReference>
<proteinExistence type="predicted"/>
<accession>A0A501XGI4</accession>
<comment type="caution">
    <text evidence="1">The sequence shown here is derived from an EMBL/GenBank/DDBJ whole genome shotgun (WGS) entry which is preliminary data.</text>
</comment>
<evidence type="ECO:0000313" key="1">
    <source>
        <dbReference type="EMBL" id="TPE59751.1"/>
    </source>
</evidence>
<protein>
    <submittedName>
        <fullName evidence="1">Uncharacterized protein</fullName>
    </submittedName>
</protein>
<name>A0A501XGI4_9SPHN</name>
<dbReference type="RefSeq" id="WP_140928760.1">
    <property type="nucleotide sequence ID" value="NZ_VFSU01000029.1"/>
</dbReference>
<sequence length="127" mass="13604">MSIAQLRRSHNRRHEVAAEIADHLNTFEGDLARALASGSKLVGFLPGARADAAVSAVVGQDAIHHFVSSLRLISKAMDRAVDGHQSLDQTRQRFRVPIQAGGDKVPIPPISAASQGFEAELAESKDD</sequence>
<dbReference type="EMBL" id="VFSU01000029">
    <property type="protein sequence ID" value="TPE59751.1"/>
    <property type="molecule type" value="Genomic_DNA"/>
</dbReference>
<dbReference type="AlphaFoldDB" id="A0A501XGI4"/>
<gene>
    <name evidence="1" type="ORF">FJQ54_12495</name>
</gene>
<keyword evidence="2" id="KW-1185">Reference proteome</keyword>